<evidence type="ECO:0000313" key="10">
    <source>
        <dbReference type="Proteomes" id="UP001165460"/>
    </source>
</evidence>
<evidence type="ECO:0000256" key="7">
    <source>
        <dbReference type="SAM" id="Phobius"/>
    </source>
</evidence>
<feature type="transmembrane region" description="Helical" evidence="7">
    <location>
        <begin position="12"/>
        <end position="31"/>
    </location>
</feature>
<feature type="transmembrane region" description="Helical" evidence="7">
    <location>
        <begin position="345"/>
        <end position="365"/>
    </location>
</feature>
<dbReference type="Gene3D" id="1.20.1250.20">
    <property type="entry name" value="MFS general substrate transporter like domains"/>
    <property type="match status" value="2"/>
</dbReference>
<evidence type="ECO:0000256" key="3">
    <source>
        <dbReference type="ARBA" id="ARBA00022475"/>
    </source>
</evidence>
<dbReference type="InterPro" id="IPR004740">
    <property type="entry name" value="Nuc_H_symport"/>
</dbReference>
<keyword evidence="3" id="KW-1003">Cell membrane</keyword>
<feature type="transmembrane region" description="Helical" evidence="7">
    <location>
        <begin position="164"/>
        <end position="186"/>
    </location>
</feature>
<feature type="transmembrane region" description="Helical" evidence="7">
    <location>
        <begin position="101"/>
        <end position="121"/>
    </location>
</feature>
<reference evidence="9" key="1">
    <citation type="submission" date="2022-03" db="EMBL/GenBank/DDBJ databases">
        <authorList>
            <person name="Woo C.Y."/>
        </authorList>
    </citation>
    <scope>NUCLEOTIDE SEQUENCE</scope>
    <source>
        <strain evidence="9">CYS-01</strain>
    </source>
</reference>
<feature type="transmembrane region" description="Helical" evidence="7">
    <location>
        <begin position="304"/>
        <end position="324"/>
    </location>
</feature>
<organism evidence="9 10">
    <name type="scientific">Pedobacter montanisoli</name>
    <dbReference type="NCBI Taxonomy" id="2923277"/>
    <lineage>
        <taxon>Bacteria</taxon>
        <taxon>Pseudomonadati</taxon>
        <taxon>Bacteroidota</taxon>
        <taxon>Sphingobacteriia</taxon>
        <taxon>Sphingobacteriales</taxon>
        <taxon>Sphingobacteriaceae</taxon>
        <taxon>Pedobacter</taxon>
    </lineage>
</organism>
<dbReference type="Proteomes" id="UP001165460">
    <property type="component" value="Unassembled WGS sequence"/>
</dbReference>
<comment type="caution">
    <text evidence="9">The sequence shown here is derived from an EMBL/GenBank/DDBJ whole genome shotgun (WGS) entry which is preliminary data.</text>
</comment>
<name>A0ABS9ZRF1_9SPHI</name>
<dbReference type="SUPFAM" id="SSF103473">
    <property type="entry name" value="MFS general substrate transporter"/>
    <property type="match status" value="1"/>
</dbReference>
<dbReference type="Pfam" id="PF03825">
    <property type="entry name" value="Nuc_H_symport"/>
    <property type="match status" value="1"/>
</dbReference>
<evidence type="ECO:0000256" key="4">
    <source>
        <dbReference type="ARBA" id="ARBA00022692"/>
    </source>
</evidence>
<keyword evidence="5 7" id="KW-1133">Transmembrane helix</keyword>
<feature type="transmembrane region" description="Helical" evidence="7">
    <location>
        <begin position="377"/>
        <end position="399"/>
    </location>
</feature>
<keyword evidence="10" id="KW-1185">Reference proteome</keyword>
<keyword evidence="4 7" id="KW-0812">Transmembrane</keyword>
<proteinExistence type="predicted"/>
<dbReference type="PANTHER" id="PTHR23522:SF4">
    <property type="entry name" value="NUCLEOSIDE PERMEASE NUPG-RELATED"/>
    <property type="match status" value="1"/>
</dbReference>
<dbReference type="InterPro" id="IPR020846">
    <property type="entry name" value="MFS_dom"/>
</dbReference>
<dbReference type="CDD" id="cd06177">
    <property type="entry name" value="MFS_NHS"/>
    <property type="match status" value="1"/>
</dbReference>
<evidence type="ECO:0000313" key="9">
    <source>
        <dbReference type="EMBL" id="MCJ0741171.1"/>
    </source>
</evidence>
<evidence type="ECO:0000256" key="2">
    <source>
        <dbReference type="ARBA" id="ARBA00022448"/>
    </source>
</evidence>
<feature type="transmembrane region" description="Helical" evidence="7">
    <location>
        <begin position="256"/>
        <end position="273"/>
    </location>
</feature>
<dbReference type="InterPro" id="IPR036259">
    <property type="entry name" value="MFS_trans_sf"/>
</dbReference>
<dbReference type="PROSITE" id="PS50850">
    <property type="entry name" value="MFS"/>
    <property type="match status" value="1"/>
</dbReference>
<sequence length="410" mass="45632">MNTTIRFKLSFMMFLEFFIWGGWFVTLGTFLDKNLTASGPEIGAVFSTQSWGAIIAPFIIGLIADRYFNAERILGILHIIGAILMYQMYNATNISVFYPYVFGYMVLYMPTLALVNSVSFNQMGDPEKEFSSIRIWGTLGWIFAGVLISYFFHWDSQASTANGALKNTFLLSAIASLVLGLFSFVLPKTPPKNQSTEKVKVSEILGLDALKLLKDKNFLIFFISSVLICIPLAFYYQNANLFLSKIGVDNPTGKMTIGQASEVLFLLAIPVFFKKFGFKKTILVGMLAWTVRYLLFAFGNAGELSFMLILGIALHGICYDFFFVSGQIYTNSKAGEKFKSSAQGLITLATYGVGMLIGFIVAGQITETYKTNGLEDWKMIWTIPAVIAAFVALLFILLFKDKNSTSSQQS</sequence>
<accession>A0ABS9ZRF1</accession>
<feature type="transmembrane region" description="Helical" evidence="7">
    <location>
        <begin position="73"/>
        <end position="89"/>
    </location>
</feature>
<feature type="transmembrane region" description="Helical" evidence="7">
    <location>
        <begin position="218"/>
        <end position="236"/>
    </location>
</feature>
<evidence type="ECO:0000256" key="6">
    <source>
        <dbReference type="ARBA" id="ARBA00023136"/>
    </source>
</evidence>
<dbReference type="PANTHER" id="PTHR23522">
    <property type="entry name" value="BLL5896 PROTEIN"/>
    <property type="match status" value="1"/>
</dbReference>
<keyword evidence="6 7" id="KW-0472">Membrane</keyword>
<dbReference type="EMBL" id="JALGBH010000001">
    <property type="protein sequence ID" value="MCJ0741171.1"/>
    <property type="molecule type" value="Genomic_DNA"/>
</dbReference>
<evidence type="ECO:0000256" key="1">
    <source>
        <dbReference type="ARBA" id="ARBA00004651"/>
    </source>
</evidence>
<comment type="subcellular location">
    <subcellularLocation>
        <location evidence="1">Cell membrane</location>
        <topology evidence="1">Multi-pass membrane protein</topology>
    </subcellularLocation>
</comment>
<evidence type="ECO:0000259" key="8">
    <source>
        <dbReference type="PROSITE" id="PS50850"/>
    </source>
</evidence>
<protein>
    <submittedName>
        <fullName evidence="9">Nucleoside permease</fullName>
    </submittedName>
</protein>
<feature type="transmembrane region" description="Helical" evidence="7">
    <location>
        <begin position="133"/>
        <end position="152"/>
    </location>
</feature>
<feature type="transmembrane region" description="Helical" evidence="7">
    <location>
        <begin position="43"/>
        <end position="64"/>
    </location>
</feature>
<gene>
    <name evidence="9" type="ORF">MMF97_00520</name>
</gene>
<keyword evidence="2" id="KW-0813">Transport</keyword>
<feature type="domain" description="Major facilitator superfamily (MFS) profile" evidence="8">
    <location>
        <begin position="168"/>
        <end position="410"/>
    </location>
</feature>
<evidence type="ECO:0000256" key="5">
    <source>
        <dbReference type="ARBA" id="ARBA00022989"/>
    </source>
</evidence>
<dbReference type="RefSeq" id="WP_243357535.1">
    <property type="nucleotide sequence ID" value="NZ_JALGBH010000001.1"/>
</dbReference>
<feature type="transmembrane region" description="Helical" evidence="7">
    <location>
        <begin position="280"/>
        <end position="298"/>
    </location>
</feature>